<dbReference type="RefSeq" id="WP_307233607.1">
    <property type="nucleotide sequence ID" value="NZ_JAUSVF010000002.1"/>
</dbReference>
<gene>
    <name evidence="2" type="ORF">QO002_004227</name>
</gene>
<accession>A0ABU0BUT8</accession>
<sequence length="66" mass="7402">MVWKTPKFDYVNGYKIIEIDGPAFQVSDDDGPLGEPFPYSGEAAAYANSLPKREQQRNQIGSLRKP</sequence>
<feature type="region of interest" description="Disordered" evidence="1">
    <location>
        <begin position="46"/>
        <end position="66"/>
    </location>
</feature>
<reference evidence="2 3" key="1">
    <citation type="submission" date="2023-07" db="EMBL/GenBank/DDBJ databases">
        <title>Genomic Encyclopedia of Type Strains, Phase IV (KMG-IV): sequencing the most valuable type-strain genomes for metagenomic binning, comparative biology and taxonomic classification.</title>
        <authorList>
            <person name="Goeker M."/>
        </authorList>
    </citation>
    <scope>NUCLEOTIDE SEQUENCE [LARGE SCALE GENOMIC DNA]</scope>
    <source>
        <strain evidence="2 3">DSM 1112</strain>
    </source>
</reference>
<name>A0ABU0BUT8_9HYPH</name>
<organism evidence="2 3">
    <name type="scientific">Pararhizobium capsulatum DSM 1112</name>
    <dbReference type="NCBI Taxonomy" id="1121113"/>
    <lineage>
        <taxon>Bacteria</taxon>
        <taxon>Pseudomonadati</taxon>
        <taxon>Pseudomonadota</taxon>
        <taxon>Alphaproteobacteria</taxon>
        <taxon>Hyphomicrobiales</taxon>
        <taxon>Rhizobiaceae</taxon>
        <taxon>Rhizobium/Agrobacterium group</taxon>
        <taxon>Pararhizobium</taxon>
    </lineage>
</organism>
<evidence type="ECO:0000313" key="3">
    <source>
        <dbReference type="Proteomes" id="UP001230207"/>
    </source>
</evidence>
<dbReference type="EMBL" id="JAUSVF010000002">
    <property type="protein sequence ID" value="MDQ0322021.1"/>
    <property type="molecule type" value="Genomic_DNA"/>
</dbReference>
<proteinExistence type="predicted"/>
<evidence type="ECO:0000256" key="1">
    <source>
        <dbReference type="SAM" id="MobiDB-lite"/>
    </source>
</evidence>
<keyword evidence="3" id="KW-1185">Reference proteome</keyword>
<evidence type="ECO:0000313" key="2">
    <source>
        <dbReference type="EMBL" id="MDQ0322021.1"/>
    </source>
</evidence>
<comment type="caution">
    <text evidence="2">The sequence shown here is derived from an EMBL/GenBank/DDBJ whole genome shotgun (WGS) entry which is preliminary data.</text>
</comment>
<protein>
    <submittedName>
        <fullName evidence="2">Uncharacterized protein</fullName>
    </submittedName>
</protein>
<feature type="compositionally biased region" description="Polar residues" evidence="1">
    <location>
        <begin position="57"/>
        <end position="66"/>
    </location>
</feature>
<dbReference type="Proteomes" id="UP001230207">
    <property type="component" value="Unassembled WGS sequence"/>
</dbReference>